<keyword evidence="6" id="KW-0812">Transmembrane</keyword>
<protein>
    <submittedName>
        <fullName evidence="9">Cell growth regulator with RING finger domain protein 1-like</fullName>
    </submittedName>
</protein>
<evidence type="ECO:0000256" key="1">
    <source>
        <dbReference type="ARBA" id="ARBA00022723"/>
    </source>
</evidence>
<dbReference type="RefSeq" id="XP_035686987.1">
    <property type="nucleotide sequence ID" value="XM_035831094.1"/>
</dbReference>
<evidence type="ECO:0000256" key="3">
    <source>
        <dbReference type="ARBA" id="ARBA00022833"/>
    </source>
</evidence>
<dbReference type="GO" id="GO:0008270">
    <property type="term" value="F:zinc ion binding"/>
    <property type="evidence" value="ECO:0007669"/>
    <property type="project" value="UniProtKB-KW"/>
</dbReference>
<keyword evidence="2 4" id="KW-0863">Zinc-finger</keyword>
<keyword evidence="1" id="KW-0479">Metal-binding</keyword>
<dbReference type="Proteomes" id="UP000001554">
    <property type="component" value="Chromosome 1"/>
</dbReference>
<dbReference type="OrthoDB" id="10251219at2759"/>
<evidence type="ECO:0000256" key="4">
    <source>
        <dbReference type="PROSITE-ProRule" id="PRU00175"/>
    </source>
</evidence>
<dbReference type="SUPFAM" id="SSF57850">
    <property type="entry name" value="RING/U-box"/>
    <property type="match status" value="1"/>
</dbReference>
<organism evidence="8 9">
    <name type="scientific">Branchiostoma floridae</name>
    <name type="common">Florida lancelet</name>
    <name type="synonym">Amphioxus</name>
    <dbReference type="NCBI Taxonomy" id="7739"/>
    <lineage>
        <taxon>Eukaryota</taxon>
        <taxon>Metazoa</taxon>
        <taxon>Chordata</taxon>
        <taxon>Cephalochordata</taxon>
        <taxon>Leptocardii</taxon>
        <taxon>Amphioxiformes</taxon>
        <taxon>Branchiostomatidae</taxon>
        <taxon>Branchiostoma</taxon>
    </lineage>
</organism>
<evidence type="ECO:0000259" key="7">
    <source>
        <dbReference type="PROSITE" id="PS50089"/>
    </source>
</evidence>
<keyword evidence="8" id="KW-1185">Reference proteome</keyword>
<name>A0A9J7MZ81_BRAFL</name>
<dbReference type="GeneID" id="118423101"/>
<evidence type="ECO:0000313" key="9">
    <source>
        <dbReference type="RefSeq" id="XP_035686987.1"/>
    </source>
</evidence>
<dbReference type="OMA" id="WGVCIRE"/>
<evidence type="ECO:0000256" key="5">
    <source>
        <dbReference type="SAM" id="MobiDB-lite"/>
    </source>
</evidence>
<reference evidence="9" key="2">
    <citation type="submission" date="2025-08" db="UniProtKB">
        <authorList>
            <consortium name="RefSeq"/>
        </authorList>
    </citation>
    <scope>IDENTIFICATION</scope>
    <source>
        <strain evidence="9">S238N-H82</strain>
        <tissue evidence="9">Testes</tissue>
    </source>
</reference>
<proteinExistence type="predicted"/>
<sequence length="370" mass="41491">MLTRLTQFRACPLCATNMAVLLVPVFEISTVFSILSVLFTFISMVVFIIRLQHDNSVVQQTGQNIPVVRMQAVSNPFVLDVHQPRQASVRGGLAVELTSKVPAVLSHYWGVRIAPFHELLQDQVPELLPSSQQDKIQDICFRKEEDILIPPCENHIEHVLLSGQEEEEQRFGGSPRSVYPVVLVLKRQEFAADMSIAGMISVVHVPDPDCTDPCQVLCQYLLTGTGNMYDLKRLYMAVDDSAEQTMDDSHLTTQEPNQEMDQEDTAETEDASSTEEDARKDCVVCQNGPINRVLLPCRHACVCDVCATHFHQCPMCRQHIASSFCMQHTEGSPQTGEEEEDGGEEPPIVPWPGWVDNMMRGLNRWVGLDE</sequence>
<feature type="region of interest" description="Disordered" evidence="5">
    <location>
        <begin position="328"/>
        <end position="350"/>
    </location>
</feature>
<dbReference type="AlphaFoldDB" id="A0A9J7MZ81"/>
<evidence type="ECO:0000256" key="6">
    <source>
        <dbReference type="SAM" id="Phobius"/>
    </source>
</evidence>
<dbReference type="PANTHER" id="PTHR15379">
    <property type="entry name" value="CELL GROWTH REGULATOR WITH RING FINGER DOMAIN PROTEIN 1"/>
    <property type="match status" value="1"/>
</dbReference>
<dbReference type="CDD" id="cd16787">
    <property type="entry name" value="mRING-HC-C3HC5_CGRF1"/>
    <property type="match status" value="1"/>
</dbReference>
<dbReference type="Pfam" id="PF13920">
    <property type="entry name" value="zf-C3HC4_3"/>
    <property type="match status" value="1"/>
</dbReference>
<evidence type="ECO:0000313" key="8">
    <source>
        <dbReference type="Proteomes" id="UP000001554"/>
    </source>
</evidence>
<dbReference type="InterPro" id="IPR013083">
    <property type="entry name" value="Znf_RING/FYVE/PHD"/>
</dbReference>
<feature type="domain" description="RING-type" evidence="7">
    <location>
        <begin position="282"/>
        <end position="317"/>
    </location>
</feature>
<keyword evidence="3" id="KW-0862">Zinc</keyword>
<dbReference type="Gene3D" id="3.30.40.10">
    <property type="entry name" value="Zinc/RING finger domain, C3HC4 (zinc finger)"/>
    <property type="match status" value="1"/>
</dbReference>
<keyword evidence="6" id="KW-0472">Membrane</keyword>
<reference evidence="8" key="1">
    <citation type="journal article" date="2020" name="Nat. Ecol. Evol.">
        <title>Deeply conserved synteny resolves early events in vertebrate evolution.</title>
        <authorList>
            <person name="Simakov O."/>
            <person name="Marletaz F."/>
            <person name="Yue J.X."/>
            <person name="O'Connell B."/>
            <person name="Jenkins J."/>
            <person name="Brandt A."/>
            <person name="Calef R."/>
            <person name="Tung C.H."/>
            <person name="Huang T.K."/>
            <person name="Schmutz J."/>
            <person name="Satoh N."/>
            <person name="Yu J.K."/>
            <person name="Putnam N.H."/>
            <person name="Green R.E."/>
            <person name="Rokhsar D.S."/>
        </authorList>
    </citation>
    <scope>NUCLEOTIDE SEQUENCE [LARGE SCALE GENOMIC DNA]</scope>
    <source>
        <strain evidence="8">S238N-H82</strain>
    </source>
</reference>
<accession>A0A9J7MZ81</accession>
<feature type="region of interest" description="Disordered" evidence="5">
    <location>
        <begin position="245"/>
        <end position="278"/>
    </location>
</feature>
<dbReference type="PROSITE" id="PS50089">
    <property type="entry name" value="ZF_RING_2"/>
    <property type="match status" value="1"/>
</dbReference>
<dbReference type="PANTHER" id="PTHR15379:SF2">
    <property type="entry name" value="CELL GROWTH REGULATOR WITH RING FINGER DOMAIN PROTEIN 1"/>
    <property type="match status" value="1"/>
</dbReference>
<feature type="transmembrane region" description="Helical" evidence="6">
    <location>
        <begin position="28"/>
        <end position="49"/>
    </location>
</feature>
<dbReference type="InterPro" id="IPR001841">
    <property type="entry name" value="Znf_RING"/>
</dbReference>
<gene>
    <name evidence="9" type="primary">LOC118423101</name>
</gene>
<keyword evidence="6" id="KW-1133">Transmembrane helix</keyword>
<dbReference type="InterPro" id="IPR042496">
    <property type="entry name" value="CGRF1"/>
</dbReference>
<dbReference type="KEGG" id="bfo:118423101"/>
<evidence type="ECO:0000256" key="2">
    <source>
        <dbReference type="ARBA" id="ARBA00022771"/>
    </source>
</evidence>
<feature type="compositionally biased region" description="Acidic residues" evidence="5">
    <location>
        <begin position="258"/>
        <end position="275"/>
    </location>
</feature>
<dbReference type="GO" id="GO:0030308">
    <property type="term" value="P:negative regulation of cell growth"/>
    <property type="evidence" value="ECO:0000318"/>
    <property type="project" value="GO_Central"/>
</dbReference>